<dbReference type="AlphaFoldDB" id="A0AAU9P789"/>
<proteinExistence type="predicted"/>
<name>A0AAU9P789_9ASTR</name>
<gene>
    <name evidence="1" type="ORF">LVIROSA_LOCUS31707</name>
</gene>
<reference evidence="1 2" key="1">
    <citation type="submission" date="2022-01" db="EMBL/GenBank/DDBJ databases">
        <authorList>
            <person name="Xiong W."/>
            <person name="Schranz E."/>
        </authorList>
    </citation>
    <scope>NUCLEOTIDE SEQUENCE [LARGE SCALE GENOMIC DNA]</scope>
</reference>
<keyword evidence="2" id="KW-1185">Reference proteome</keyword>
<comment type="caution">
    <text evidence="1">The sequence shown here is derived from an EMBL/GenBank/DDBJ whole genome shotgun (WGS) entry which is preliminary data.</text>
</comment>
<evidence type="ECO:0000313" key="2">
    <source>
        <dbReference type="Proteomes" id="UP001157418"/>
    </source>
</evidence>
<dbReference type="PANTHER" id="PTHR33181">
    <property type="entry name" value="OS01G0778500 PROTEIN"/>
    <property type="match status" value="1"/>
</dbReference>
<accession>A0AAU9P789</accession>
<dbReference type="EMBL" id="CAKMRJ010005523">
    <property type="protein sequence ID" value="CAH1445979.1"/>
    <property type="molecule type" value="Genomic_DNA"/>
</dbReference>
<dbReference type="Proteomes" id="UP001157418">
    <property type="component" value="Unassembled WGS sequence"/>
</dbReference>
<evidence type="ECO:0000313" key="1">
    <source>
        <dbReference type="EMBL" id="CAH1445979.1"/>
    </source>
</evidence>
<organism evidence="1 2">
    <name type="scientific">Lactuca virosa</name>
    <dbReference type="NCBI Taxonomy" id="75947"/>
    <lineage>
        <taxon>Eukaryota</taxon>
        <taxon>Viridiplantae</taxon>
        <taxon>Streptophyta</taxon>
        <taxon>Embryophyta</taxon>
        <taxon>Tracheophyta</taxon>
        <taxon>Spermatophyta</taxon>
        <taxon>Magnoliopsida</taxon>
        <taxon>eudicotyledons</taxon>
        <taxon>Gunneridae</taxon>
        <taxon>Pentapetalae</taxon>
        <taxon>asterids</taxon>
        <taxon>campanulids</taxon>
        <taxon>Asterales</taxon>
        <taxon>Asteraceae</taxon>
        <taxon>Cichorioideae</taxon>
        <taxon>Cichorieae</taxon>
        <taxon>Lactucinae</taxon>
        <taxon>Lactuca</taxon>
    </lineage>
</organism>
<protein>
    <submittedName>
        <fullName evidence="1">Uncharacterized protein</fullName>
    </submittedName>
</protein>
<dbReference type="PANTHER" id="PTHR33181:SF15">
    <property type="entry name" value="PROTEIN FAR1-RELATED SEQUENCE"/>
    <property type="match status" value="1"/>
</dbReference>
<sequence>MRRWKGCYCFKFRNSFILSTKDILLKLKSCFTNKAKGHKNGLVSLYKDMEACGGYEDIQVMWEMVHSSSHSSNVKTIKRNDKPFYWRFCLDTT</sequence>